<accession>A0AAE0S095</accession>
<name>A0AAE0S095_9BIVA</name>
<reference evidence="1" key="1">
    <citation type="journal article" date="2021" name="Genome Biol. Evol.">
        <title>A High-Quality Reference Genome for a Parasitic Bivalve with Doubly Uniparental Inheritance (Bivalvia: Unionida).</title>
        <authorList>
            <person name="Smith C.H."/>
        </authorList>
    </citation>
    <scope>NUCLEOTIDE SEQUENCE</scope>
    <source>
        <strain evidence="1">CHS0354</strain>
    </source>
</reference>
<dbReference type="Pfam" id="PF10652">
    <property type="entry name" value="DUF2480"/>
    <property type="match status" value="1"/>
</dbReference>
<reference evidence="1" key="3">
    <citation type="submission" date="2023-05" db="EMBL/GenBank/DDBJ databases">
        <authorList>
            <person name="Smith C.H."/>
        </authorList>
    </citation>
    <scope>NUCLEOTIDE SEQUENCE</scope>
    <source>
        <strain evidence="1">CHS0354</strain>
        <tissue evidence="1">Mantle</tissue>
    </source>
</reference>
<reference evidence="1" key="2">
    <citation type="journal article" date="2021" name="Genome Biol. Evol.">
        <title>Developing a high-quality reference genome for a parasitic bivalve with doubly uniparental inheritance (Bivalvia: Unionida).</title>
        <authorList>
            <person name="Smith C.H."/>
        </authorList>
    </citation>
    <scope>NUCLEOTIDE SEQUENCE</scope>
    <source>
        <strain evidence="1">CHS0354</strain>
        <tissue evidence="1">Mantle</tissue>
    </source>
</reference>
<evidence type="ECO:0000313" key="1">
    <source>
        <dbReference type="EMBL" id="KAK3582580.1"/>
    </source>
</evidence>
<dbReference type="AlphaFoldDB" id="A0AAE0S095"/>
<evidence type="ECO:0000313" key="2">
    <source>
        <dbReference type="Proteomes" id="UP001195483"/>
    </source>
</evidence>
<dbReference type="Proteomes" id="UP001195483">
    <property type="component" value="Unassembled WGS sequence"/>
</dbReference>
<dbReference type="InterPro" id="IPR018914">
    <property type="entry name" value="DUF2480"/>
</dbReference>
<protein>
    <recommendedName>
        <fullName evidence="3">DUF2480 family protein</fullName>
    </recommendedName>
</protein>
<proteinExistence type="predicted"/>
<organism evidence="1 2">
    <name type="scientific">Potamilus streckersoni</name>
    <dbReference type="NCBI Taxonomy" id="2493646"/>
    <lineage>
        <taxon>Eukaryota</taxon>
        <taxon>Metazoa</taxon>
        <taxon>Spiralia</taxon>
        <taxon>Lophotrochozoa</taxon>
        <taxon>Mollusca</taxon>
        <taxon>Bivalvia</taxon>
        <taxon>Autobranchia</taxon>
        <taxon>Heteroconchia</taxon>
        <taxon>Palaeoheterodonta</taxon>
        <taxon>Unionida</taxon>
        <taxon>Unionoidea</taxon>
        <taxon>Unionidae</taxon>
        <taxon>Ambleminae</taxon>
        <taxon>Lampsilini</taxon>
        <taxon>Potamilus</taxon>
    </lineage>
</organism>
<sequence>MFNLFDFLDFFPEDAIGTADKEGTPLRIDTDLGWSFYTDIESEIDIQDFLSQGILREKEFRQKIDEWNWLQYANQKVIIKGCGSTPIPTWAYMIVAIKLAKVNAQKIMFGEACSAVPLFSDKGVGIQ</sequence>
<comment type="caution">
    <text evidence="1">The sequence shown here is derived from an EMBL/GenBank/DDBJ whole genome shotgun (WGS) entry which is preliminary data.</text>
</comment>
<gene>
    <name evidence="1" type="ORF">CHS0354_024134</name>
</gene>
<keyword evidence="2" id="KW-1185">Reference proteome</keyword>
<dbReference type="EMBL" id="JAEAOA010001427">
    <property type="protein sequence ID" value="KAK3582580.1"/>
    <property type="molecule type" value="Genomic_DNA"/>
</dbReference>
<evidence type="ECO:0008006" key="3">
    <source>
        <dbReference type="Google" id="ProtNLM"/>
    </source>
</evidence>